<sequence length="641" mass="69123">MTTYHSLTIASSTTIFYREAGAPSSPTILLLHGFPSSSVQYRNLIPILAKKCRVIAPDLPGYGFTTVPANYKHTFDNLATTISSFLAALEISKFSMYIFDYGAPVGMRLATAGKFQIESIVSQNGNCYDEGFGQDFWAPIFALWKSENGEAEREWLRTNFLTLGATKYQYTYGVSSSLLNQIAPETYTFDFEHIAQTPGNVEVQLDLFYDYRSNPPLYAGWQRWLRQSKVPVLAVWGEGDPCFIPPGAKGFKKDAVDGEVVLLEGAGHFALETHLGEISRLVVDFLERKTRYLHVVVTSFEDERLEDMSMFEILVQPTAANAVNCTTLYAFAIYGSVVSDAVGGVLEVVVANPIAKMAEEAKAQVVLNDFPNIFSLKGKVAVVSGGSRGLGLHSASGLMQFGCSKVFITSRKAKACEEACAALNALPNKAPGAIAISVPADSSKISEIEKLVAEVKKHTDHVDILFANAGATWGSTFDNHPEDAFSKVMDLNVKSVFYTIQKFAPLLEAKATKEDPSRVLVTGSVAGISIGSVLSAQSTYSYSASKAAVLHLARNLAVELGPRNILVNGIAPGFFPSKMASGLIASVGGEEELRKKNPNGRLGRPEDIAGIVVFLCSRAAGHVNGDTVVVDGGKMISGSKL</sequence>
<comment type="similarity">
    <text evidence="1">Belongs to the short-chain dehydrogenases/reductases (SDR) family.</text>
</comment>
<organism evidence="5 6">
    <name type="scientific">Venturia inaequalis</name>
    <name type="common">Apple scab fungus</name>
    <dbReference type="NCBI Taxonomy" id="5025"/>
    <lineage>
        <taxon>Eukaryota</taxon>
        <taxon>Fungi</taxon>
        <taxon>Dikarya</taxon>
        <taxon>Ascomycota</taxon>
        <taxon>Pezizomycotina</taxon>
        <taxon>Dothideomycetes</taxon>
        <taxon>Pleosporomycetidae</taxon>
        <taxon>Venturiales</taxon>
        <taxon>Venturiaceae</taxon>
        <taxon>Venturia</taxon>
    </lineage>
</organism>
<accession>A0A8H3U6Q4</accession>
<dbReference type="Proteomes" id="UP000433883">
    <property type="component" value="Unassembled WGS sequence"/>
</dbReference>
<evidence type="ECO:0000259" key="4">
    <source>
        <dbReference type="Pfam" id="PF00561"/>
    </source>
</evidence>
<evidence type="ECO:0000313" key="6">
    <source>
        <dbReference type="Proteomes" id="UP000433883"/>
    </source>
</evidence>
<keyword evidence="2" id="KW-0521">NADP</keyword>
<dbReference type="Gene3D" id="3.40.50.720">
    <property type="entry name" value="NAD(P)-binding Rossmann-like Domain"/>
    <property type="match status" value="1"/>
</dbReference>
<keyword evidence="3" id="KW-0560">Oxidoreductase</keyword>
<dbReference type="Pfam" id="PF00561">
    <property type="entry name" value="Abhydrolase_1"/>
    <property type="match status" value="1"/>
</dbReference>
<dbReference type="SUPFAM" id="SSF53474">
    <property type="entry name" value="alpha/beta-Hydrolases"/>
    <property type="match status" value="1"/>
</dbReference>
<dbReference type="PRINTS" id="PR00081">
    <property type="entry name" value="GDHRDH"/>
</dbReference>
<dbReference type="PANTHER" id="PTHR43618">
    <property type="entry name" value="7-ALPHA-HYDROXYSTEROID DEHYDROGENASE"/>
    <property type="match status" value="1"/>
</dbReference>
<proteinExistence type="inferred from homology"/>
<dbReference type="InterPro" id="IPR020904">
    <property type="entry name" value="Sc_DH/Rdtase_CS"/>
</dbReference>
<dbReference type="Pfam" id="PF13561">
    <property type="entry name" value="adh_short_C2"/>
    <property type="match status" value="1"/>
</dbReference>
<dbReference type="AlphaFoldDB" id="A0A8H3U6Q4"/>
<dbReference type="InterPro" id="IPR002347">
    <property type="entry name" value="SDR_fam"/>
</dbReference>
<protein>
    <recommendedName>
        <fullName evidence="4">AB hydrolase-1 domain-containing protein</fullName>
    </recommendedName>
</protein>
<dbReference type="InterPro" id="IPR000073">
    <property type="entry name" value="AB_hydrolase_1"/>
</dbReference>
<evidence type="ECO:0000313" key="5">
    <source>
        <dbReference type="EMBL" id="KAE9963903.1"/>
    </source>
</evidence>
<dbReference type="SUPFAM" id="SSF51735">
    <property type="entry name" value="NAD(P)-binding Rossmann-fold domains"/>
    <property type="match status" value="1"/>
</dbReference>
<dbReference type="PROSITE" id="PS00061">
    <property type="entry name" value="ADH_SHORT"/>
    <property type="match status" value="1"/>
</dbReference>
<evidence type="ECO:0000256" key="1">
    <source>
        <dbReference type="ARBA" id="ARBA00006484"/>
    </source>
</evidence>
<comment type="caution">
    <text evidence="5">The sequence shown here is derived from an EMBL/GenBank/DDBJ whole genome shotgun (WGS) entry which is preliminary data.</text>
</comment>
<feature type="domain" description="AB hydrolase-1" evidence="4">
    <location>
        <begin position="26"/>
        <end position="274"/>
    </location>
</feature>
<dbReference type="GO" id="GO:0016491">
    <property type="term" value="F:oxidoreductase activity"/>
    <property type="evidence" value="ECO:0007669"/>
    <property type="project" value="UniProtKB-KW"/>
</dbReference>
<dbReference type="PANTHER" id="PTHR43618:SF12">
    <property type="entry name" value="OXIDOREDUCTASE, SHORT-CHAIN DEHYDROGENASE_REDUCTASE FAMILY (AFU_ORTHOLOGUE AFUA_1G14540)"/>
    <property type="match status" value="1"/>
</dbReference>
<dbReference type="FunFam" id="3.40.50.720:FF:000084">
    <property type="entry name" value="Short-chain dehydrogenase reductase"/>
    <property type="match status" value="1"/>
</dbReference>
<dbReference type="Gene3D" id="3.40.50.1820">
    <property type="entry name" value="alpha/beta hydrolase"/>
    <property type="match status" value="1"/>
</dbReference>
<evidence type="ECO:0000256" key="2">
    <source>
        <dbReference type="ARBA" id="ARBA00022857"/>
    </source>
</evidence>
<dbReference type="EMBL" id="WNWQ01000769">
    <property type="protein sequence ID" value="KAE9963903.1"/>
    <property type="molecule type" value="Genomic_DNA"/>
</dbReference>
<reference evidence="5 6" key="1">
    <citation type="submission" date="2019-11" db="EMBL/GenBank/DDBJ databases">
        <title>Venturia inaequalis Genome Resource.</title>
        <authorList>
            <person name="Lichtner F.J."/>
        </authorList>
    </citation>
    <scope>NUCLEOTIDE SEQUENCE [LARGE SCALE GENOMIC DNA]</scope>
    <source>
        <strain evidence="5">Bline_iso_100314</strain>
    </source>
</reference>
<name>A0A8H3U6Q4_VENIN</name>
<dbReference type="InterPro" id="IPR036291">
    <property type="entry name" value="NAD(P)-bd_dom_sf"/>
</dbReference>
<dbReference type="InterPro" id="IPR052178">
    <property type="entry name" value="Sec_Metab_Biosynth_SDR"/>
</dbReference>
<dbReference type="InterPro" id="IPR029058">
    <property type="entry name" value="AB_hydrolase_fold"/>
</dbReference>
<gene>
    <name evidence="5" type="ORF">BLS_008806</name>
</gene>
<evidence type="ECO:0000256" key="3">
    <source>
        <dbReference type="ARBA" id="ARBA00023002"/>
    </source>
</evidence>